<evidence type="ECO:0000313" key="1">
    <source>
        <dbReference type="EMBL" id="GAH02078.1"/>
    </source>
</evidence>
<accession>X1E0A1</accession>
<comment type="caution">
    <text evidence="1">The sequence shown here is derived from an EMBL/GenBank/DDBJ whole genome shotgun (WGS) entry which is preliminary data.</text>
</comment>
<gene>
    <name evidence="1" type="ORF">S01H4_47789</name>
</gene>
<feature type="non-terminal residue" evidence="1">
    <location>
        <position position="1"/>
    </location>
</feature>
<dbReference type="AlphaFoldDB" id="X1E0A1"/>
<reference evidence="1" key="1">
    <citation type="journal article" date="2014" name="Front. Microbiol.">
        <title>High frequency of phylogenetically diverse reductive dehalogenase-homologous genes in deep subseafloor sedimentary metagenomes.</title>
        <authorList>
            <person name="Kawai M."/>
            <person name="Futagami T."/>
            <person name="Toyoda A."/>
            <person name="Takaki Y."/>
            <person name="Nishi S."/>
            <person name="Hori S."/>
            <person name="Arai W."/>
            <person name="Tsubouchi T."/>
            <person name="Morono Y."/>
            <person name="Uchiyama I."/>
            <person name="Ito T."/>
            <person name="Fujiyama A."/>
            <person name="Inagaki F."/>
            <person name="Takami H."/>
        </authorList>
    </citation>
    <scope>NUCLEOTIDE SEQUENCE</scope>
    <source>
        <strain evidence="1">Expedition CK06-06</strain>
    </source>
</reference>
<organism evidence="1">
    <name type="scientific">marine sediment metagenome</name>
    <dbReference type="NCBI Taxonomy" id="412755"/>
    <lineage>
        <taxon>unclassified sequences</taxon>
        <taxon>metagenomes</taxon>
        <taxon>ecological metagenomes</taxon>
    </lineage>
</organism>
<protein>
    <submittedName>
        <fullName evidence="1">Uncharacterized protein</fullName>
    </submittedName>
</protein>
<proteinExistence type="predicted"/>
<sequence length="35" mass="3782">GESRKVNFSTKLAKDGDHKVSIGSLSPKNVNIRKA</sequence>
<name>X1E0A1_9ZZZZ</name>
<dbReference type="EMBL" id="BART01026868">
    <property type="protein sequence ID" value="GAH02078.1"/>
    <property type="molecule type" value="Genomic_DNA"/>
</dbReference>